<keyword evidence="2 7" id="KW-0813">Transport</keyword>
<name>A0ABY1CI89_9FIRM</name>
<protein>
    <submittedName>
        <fullName evidence="9">Multiple sugar transport system permease protein</fullName>
    </submittedName>
</protein>
<evidence type="ECO:0000313" key="9">
    <source>
        <dbReference type="EMBL" id="SEU05776.1"/>
    </source>
</evidence>
<dbReference type="PROSITE" id="PS50928">
    <property type="entry name" value="ABC_TM1"/>
    <property type="match status" value="1"/>
</dbReference>
<comment type="subcellular location">
    <subcellularLocation>
        <location evidence="1 7">Cell membrane</location>
        <topology evidence="1 7">Multi-pass membrane protein</topology>
    </subcellularLocation>
</comment>
<keyword evidence="6 7" id="KW-0472">Membrane</keyword>
<evidence type="ECO:0000256" key="6">
    <source>
        <dbReference type="ARBA" id="ARBA00023136"/>
    </source>
</evidence>
<feature type="transmembrane region" description="Helical" evidence="7">
    <location>
        <begin position="185"/>
        <end position="207"/>
    </location>
</feature>
<keyword evidence="9" id="KW-0762">Sugar transport</keyword>
<keyword evidence="3" id="KW-1003">Cell membrane</keyword>
<proteinExistence type="inferred from homology"/>
<sequence>MSRSKKKKYNLAATYAVLIFMASFIVVPVLWMISTAFKTEPQTYYPQPKWIPDPFSLDSFRKFFNTYNFGRMTLNSLVVCLSAMVICVACACLAGYGVTRFRFKGRKQLMSFLLITQMFPGVMLVVPFYAVLSRYNLVNSLLGLVVVYAATNIAFSTWMIVSYFKTIPLELDEAARVDGASSFRIFWNIILPLIVPGIAAVAMFVLFNGWNEYMFSSVLVSKDELKTLTVGIISLNSQYQIKWNDLMAASSISSLPLVILFVSFQKYFIAGMTGGAVKS</sequence>
<dbReference type="CDD" id="cd06261">
    <property type="entry name" value="TM_PBP2"/>
    <property type="match status" value="1"/>
</dbReference>
<evidence type="ECO:0000313" key="10">
    <source>
        <dbReference type="Proteomes" id="UP000198970"/>
    </source>
</evidence>
<dbReference type="Pfam" id="PF00528">
    <property type="entry name" value="BPD_transp_1"/>
    <property type="match status" value="1"/>
</dbReference>
<dbReference type="RefSeq" id="WP_100043534.1">
    <property type="nucleotide sequence ID" value="NZ_LT630003.1"/>
</dbReference>
<feature type="domain" description="ABC transmembrane type-1" evidence="8">
    <location>
        <begin position="73"/>
        <end position="264"/>
    </location>
</feature>
<feature type="transmembrane region" description="Helical" evidence="7">
    <location>
        <begin position="141"/>
        <end position="164"/>
    </location>
</feature>
<evidence type="ECO:0000259" key="8">
    <source>
        <dbReference type="PROSITE" id="PS50928"/>
    </source>
</evidence>
<dbReference type="InterPro" id="IPR050901">
    <property type="entry name" value="BP-dep_ABC_trans_perm"/>
</dbReference>
<dbReference type="InterPro" id="IPR000515">
    <property type="entry name" value="MetI-like"/>
</dbReference>
<evidence type="ECO:0000256" key="5">
    <source>
        <dbReference type="ARBA" id="ARBA00022989"/>
    </source>
</evidence>
<evidence type="ECO:0000256" key="1">
    <source>
        <dbReference type="ARBA" id="ARBA00004651"/>
    </source>
</evidence>
<keyword evidence="5 7" id="KW-1133">Transmembrane helix</keyword>
<comment type="similarity">
    <text evidence="7">Belongs to the binding-protein-dependent transport system permease family.</text>
</comment>
<reference evidence="9 10" key="1">
    <citation type="submission" date="2016-10" db="EMBL/GenBank/DDBJ databases">
        <authorList>
            <person name="Varghese N."/>
            <person name="Submissions S."/>
        </authorList>
    </citation>
    <scope>NUCLEOTIDE SEQUENCE [LARGE SCALE GENOMIC DNA]</scope>
    <source>
        <strain evidence="9 10">ATCC 19403</strain>
    </source>
</reference>
<feature type="transmembrane region" description="Helical" evidence="7">
    <location>
        <begin position="246"/>
        <end position="264"/>
    </location>
</feature>
<dbReference type="Gene3D" id="1.10.3720.10">
    <property type="entry name" value="MetI-like"/>
    <property type="match status" value="1"/>
</dbReference>
<dbReference type="InterPro" id="IPR035906">
    <property type="entry name" value="MetI-like_sf"/>
</dbReference>
<organism evidence="9 10">
    <name type="scientific">Lacrimispora sphenoides JCM 1415</name>
    <dbReference type="NCBI Taxonomy" id="1297793"/>
    <lineage>
        <taxon>Bacteria</taxon>
        <taxon>Bacillati</taxon>
        <taxon>Bacillota</taxon>
        <taxon>Clostridia</taxon>
        <taxon>Lachnospirales</taxon>
        <taxon>Lachnospiraceae</taxon>
        <taxon>Lacrimispora</taxon>
    </lineage>
</organism>
<gene>
    <name evidence="9" type="ORF">SAMN02745906_4474</name>
</gene>
<keyword evidence="4 7" id="KW-0812">Transmembrane</keyword>
<accession>A0ABY1CI89</accession>
<evidence type="ECO:0000256" key="3">
    <source>
        <dbReference type="ARBA" id="ARBA00022475"/>
    </source>
</evidence>
<dbReference type="PANTHER" id="PTHR32243:SF18">
    <property type="entry name" value="INNER MEMBRANE ABC TRANSPORTER PERMEASE PROTEIN YCJP"/>
    <property type="match status" value="1"/>
</dbReference>
<feature type="transmembrane region" description="Helical" evidence="7">
    <location>
        <begin position="12"/>
        <end position="33"/>
    </location>
</feature>
<dbReference type="Proteomes" id="UP000198970">
    <property type="component" value="Chromosome I"/>
</dbReference>
<feature type="transmembrane region" description="Helical" evidence="7">
    <location>
        <begin position="74"/>
        <end position="97"/>
    </location>
</feature>
<evidence type="ECO:0000256" key="4">
    <source>
        <dbReference type="ARBA" id="ARBA00022692"/>
    </source>
</evidence>
<feature type="transmembrane region" description="Helical" evidence="7">
    <location>
        <begin position="109"/>
        <end position="129"/>
    </location>
</feature>
<dbReference type="SUPFAM" id="SSF161098">
    <property type="entry name" value="MetI-like"/>
    <property type="match status" value="1"/>
</dbReference>
<evidence type="ECO:0000256" key="2">
    <source>
        <dbReference type="ARBA" id="ARBA00022448"/>
    </source>
</evidence>
<evidence type="ECO:0000256" key="7">
    <source>
        <dbReference type="RuleBase" id="RU363032"/>
    </source>
</evidence>
<keyword evidence="10" id="KW-1185">Reference proteome</keyword>
<dbReference type="PANTHER" id="PTHR32243">
    <property type="entry name" value="MALTOSE TRANSPORT SYSTEM PERMEASE-RELATED"/>
    <property type="match status" value="1"/>
</dbReference>
<dbReference type="EMBL" id="LT630003">
    <property type="protein sequence ID" value="SEU05776.1"/>
    <property type="molecule type" value="Genomic_DNA"/>
</dbReference>